<feature type="domain" description="Protein FecR C-terminal" evidence="3">
    <location>
        <begin position="268"/>
        <end position="335"/>
    </location>
</feature>
<dbReference type="InterPro" id="IPR012373">
    <property type="entry name" value="Ferrdict_sens_TM"/>
</dbReference>
<dbReference type="PIRSF" id="PIRSF018266">
    <property type="entry name" value="FecR"/>
    <property type="match status" value="1"/>
</dbReference>
<dbReference type="PANTHER" id="PTHR30273:SF2">
    <property type="entry name" value="PROTEIN FECR"/>
    <property type="match status" value="1"/>
</dbReference>
<dbReference type="InterPro" id="IPR006860">
    <property type="entry name" value="FecR"/>
</dbReference>
<dbReference type="EMBL" id="FUZU01000001">
    <property type="protein sequence ID" value="SKC50457.1"/>
    <property type="molecule type" value="Genomic_DNA"/>
</dbReference>
<evidence type="ECO:0000256" key="1">
    <source>
        <dbReference type="SAM" id="Phobius"/>
    </source>
</evidence>
<sequence>MTSPDNIPQNIQEIILRFLEGNASEDEAATLLTWLKENKTNREYFDELNTAFQSSVTVNRVNHQKTDDAWKKLSESTEINKTLTHALSSNRSRTIYTTLKIAASVCLLIVSGFLVVYNLPTENILHPGTRVYTAIGNNTRVLLPDSSIVWLNVNSTLEYPSEFGSASRDVVLKGEAFFDVKKGSKPFTVRTDNFFIKVKGTRFNVEAFNNVPTVKTTLEEGKVELQVEGKNNIYTMTPGDQVILDTEQKAVTLKRVDPSNFSAWKEEKLVFDNTPLEDIISKLENRFRVKITIDSRLAKRERISMTIEQENIDEVLDFIQLSSRLKIKKEKNEIIMFE</sequence>
<organism evidence="4 5">
    <name type="scientific">Ohtaekwangia koreensis</name>
    <dbReference type="NCBI Taxonomy" id="688867"/>
    <lineage>
        <taxon>Bacteria</taxon>
        <taxon>Pseudomonadati</taxon>
        <taxon>Bacteroidota</taxon>
        <taxon>Cytophagia</taxon>
        <taxon>Cytophagales</taxon>
        <taxon>Fulvivirgaceae</taxon>
        <taxon>Ohtaekwangia</taxon>
    </lineage>
</organism>
<dbReference type="STRING" id="688867.SAMN05660236_1077"/>
<evidence type="ECO:0000313" key="5">
    <source>
        <dbReference type="Proteomes" id="UP000190961"/>
    </source>
</evidence>
<evidence type="ECO:0000313" key="4">
    <source>
        <dbReference type="EMBL" id="SKC50457.1"/>
    </source>
</evidence>
<dbReference type="PANTHER" id="PTHR30273">
    <property type="entry name" value="PERIPLASMIC SIGNAL SENSOR AND SIGMA FACTOR ACTIVATOR FECR-RELATED"/>
    <property type="match status" value="1"/>
</dbReference>
<reference evidence="4 5" key="1">
    <citation type="submission" date="2017-02" db="EMBL/GenBank/DDBJ databases">
        <authorList>
            <person name="Peterson S.W."/>
        </authorList>
    </citation>
    <scope>NUCLEOTIDE SEQUENCE [LARGE SCALE GENOMIC DNA]</scope>
    <source>
        <strain evidence="4 5">DSM 25262</strain>
    </source>
</reference>
<dbReference type="Gene3D" id="2.60.120.1440">
    <property type="match status" value="1"/>
</dbReference>
<name>A0A1T5JFS4_9BACT</name>
<proteinExistence type="predicted"/>
<keyword evidence="1" id="KW-0812">Transmembrane</keyword>
<dbReference type="InterPro" id="IPR032508">
    <property type="entry name" value="FecR_C"/>
</dbReference>
<dbReference type="GO" id="GO:0016989">
    <property type="term" value="F:sigma factor antagonist activity"/>
    <property type="evidence" value="ECO:0007669"/>
    <property type="project" value="TreeGrafter"/>
</dbReference>
<dbReference type="AlphaFoldDB" id="A0A1T5JFS4"/>
<dbReference type="Pfam" id="PF16344">
    <property type="entry name" value="FecR_C"/>
    <property type="match status" value="1"/>
</dbReference>
<evidence type="ECO:0000259" key="3">
    <source>
        <dbReference type="Pfam" id="PF16344"/>
    </source>
</evidence>
<gene>
    <name evidence="4" type="ORF">SAMN05660236_1077</name>
</gene>
<dbReference type="OrthoDB" id="1452822at2"/>
<protein>
    <submittedName>
        <fullName evidence="4">FecR family protein</fullName>
    </submittedName>
</protein>
<keyword evidence="1" id="KW-1133">Transmembrane helix</keyword>
<dbReference type="Gene3D" id="3.55.50.30">
    <property type="match status" value="1"/>
</dbReference>
<evidence type="ECO:0000259" key="2">
    <source>
        <dbReference type="Pfam" id="PF04773"/>
    </source>
</evidence>
<keyword evidence="5" id="KW-1185">Reference proteome</keyword>
<dbReference type="Proteomes" id="UP000190961">
    <property type="component" value="Unassembled WGS sequence"/>
</dbReference>
<feature type="domain" description="FecR protein" evidence="2">
    <location>
        <begin position="130"/>
        <end position="224"/>
    </location>
</feature>
<dbReference type="RefSeq" id="WP_079685643.1">
    <property type="nucleotide sequence ID" value="NZ_FUZU01000001.1"/>
</dbReference>
<dbReference type="Pfam" id="PF04773">
    <property type="entry name" value="FecR"/>
    <property type="match status" value="1"/>
</dbReference>
<feature type="transmembrane region" description="Helical" evidence="1">
    <location>
        <begin position="101"/>
        <end position="120"/>
    </location>
</feature>
<accession>A0A1T5JFS4</accession>
<keyword evidence="1" id="KW-0472">Membrane</keyword>